<keyword evidence="3" id="KW-1185">Reference proteome</keyword>
<proteinExistence type="predicted"/>
<evidence type="ECO:0000313" key="2">
    <source>
        <dbReference type="EMBL" id="GJT10079.1"/>
    </source>
</evidence>
<protein>
    <submittedName>
        <fullName evidence="2">Uncharacterized protein</fullName>
    </submittedName>
</protein>
<evidence type="ECO:0000313" key="3">
    <source>
        <dbReference type="Proteomes" id="UP001151760"/>
    </source>
</evidence>
<feature type="region of interest" description="Disordered" evidence="1">
    <location>
        <begin position="111"/>
        <end position="131"/>
    </location>
</feature>
<evidence type="ECO:0000256" key="1">
    <source>
        <dbReference type="SAM" id="MobiDB-lite"/>
    </source>
</evidence>
<reference evidence="2" key="1">
    <citation type="journal article" date="2022" name="Int. J. Mol. Sci.">
        <title>Draft Genome of Tanacetum Coccineum: Genomic Comparison of Closely Related Tanacetum-Family Plants.</title>
        <authorList>
            <person name="Yamashiro T."/>
            <person name="Shiraishi A."/>
            <person name="Nakayama K."/>
            <person name="Satake H."/>
        </authorList>
    </citation>
    <scope>NUCLEOTIDE SEQUENCE</scope>
</reference>
<gene>
    <name evidence="2" type="ORF">Tco_0857121</name>
</gene>
<feature type="compositionally biased region" description="Low complexity" evidence="1">
    <location>
        <begin position="112"/>
        <end position="128"/>
    </location>
</feature>
<dbReference type="EMBL" id="BQNB010012960">
    <property type="protein sequence ID" value="GJT10079.1"/>
    <property type="molecule type" value="Genomic_DNA"/>
</dbReference>
<name>A0ABQ5B9L5_9ASTR</name>
<sequence length="192" mass="22347">MDLFGHVTPRSINHEKYTIVIVDEYSRVFNTRRQQTKEIDHITFDKSPDAIKFTKPLVDNINIAEFERYSPDEYLHPYEPSQRYQTNSSAVSFTEPYESLKLVVLGTEFSSDQNGQTNQNDLNDQNDQSAQTDEILNDDQSEHSNRDKHIELVNIIDFLSKEEPKKVSEALQHPGWVDAIQEELNQFSRNKV</sequence>
<accession>A0ABQ5B9L5</accession>
<comment type="caution">
    <text evidence="2">The sequence shown here is derived from an EMBL/GenBank/DDBJ whole genome shotgun (WGS) entry which is preliminary data.</text>
</comment>
<reference evidence="2" key="2">
    <citation type="submission" date="2022-01" db="EMBL/GenBank/DDBJ databases">
        <authorList>
            <person name="Yamashiro T."/>
            <person name="Shiraishi A."/>
            <person name="Satake H."/>
            <person name="Nakayama K."/>
        </authorList>
    </citation>
    <scope>NUCLEOTIDE SEQUENCE</scope>
</reference>
<dbReference type="Proteomes" id="UP001151760">
    <property type="component" value="Unassembled WGS sequence"/>
</dbReference>
<organism evidence="2 3">
    <name type="scientific">Tanacetum coccineum</name>
    <dbReference type="NCBI Taxonomy" id="301880"/>
    <lineage>
        <taxon>Eukaryota</taxon>
        <taxon>Viridiplantae</taxon>
        <taxon>Streptophyta</taxon>
        <taxon>Embryophyta</taxon>
        <taxon>Tracheophyta</taxon>
        <taxon>Spermatophyta</taxon>
        <taxon>Magnoliopsida</taxon>
        <taxon>eudicotyledons</taxon>
        <taxon>Gunneridae</taxon>
        <taxon>Pentapetalae</taxon>
        <taxon>asterids</taxon>
        <taxon>campanulids</taxon>
        <taxon>Asterales</taxon>
        <taxon>Asteraceae</taxon>
        <taxon>Asteroideae</taxon>
        <taxon>Anthemideae</taxon>
        <taxon>Anthemidinae</taxon>
        <taxon>Tanacetum</taxon>
    </lineage>
</organism>